<sequence length="150" mass="15092">MTPNILKQHTDTSKYIGQKPDTKENDPNNNNYQNYNPAPGASSSSSSDNSSNMPADASARSGKALDSGATAGNQSLHSETALPEGTGSKGSAPLLSSEGAIGHQFTEHGAIGGTAQAIGGPLDKEGAIGKHFKGDGTLGGTVNKLVGGDK</sequence>
<feature type="region of interest" description="Disordered" evidence="1">
    <location>
        <begin position="131"/>
        <end position="150"/>
    </location>
</feature>
<organism evidence="2 3">
    <name type="scientific">Exophiala dermatitidis</name>
    <name type="common">Black yeast-like fungus</name>
    <name type="synonym">Wangiella dermatitidis</name>
    <dbReference type="NCBI Taxonomy" id="5970"/>
    <lineage>
        <taxon>Eukaryota</taxon>
        <taxon>Fungi</taxon>
        <taxon>Dikarya</taxon>
        <taxon>Ascomycota</taxon>
        <taxon>Pezizomycotina</taxon>
        <taxon>Eurotiomycetes</taxon>
        <taxon>Chaetothyriomycetidae</taxon>
        <taxon>Chaetothyriales</taxon>
        <taxon>Herpotrichiellaceae</taxon>
        <taxon>Exophiala</taxon>
    </lineage>
</organism>
<evidence type="ECO:0000256" key="1">
    <source>
        <dbReference type="SAM" id="MobiDB-lite"/>
    </source>
</evidence>
<dbReference type="AlphaFoldDB" id="A0AAN6EL43"/>
<feature type="region of interest" description="Disordered" evidence="1">
    <location>
        <begin position="1"/>
        <end position="122"/>
    </location>
</feature>
<name>A0AAN6EL43_EXODE</name>
<proteinExistence type="predicted"/>
<comment type="caution">
    <text evidence="2">The sequence shown here is derived from an EMBL/GenBank/DDBJ whole genome shotgun (WGS) entry which is preliminary data.</text>
</comment>
<dbReference type="EMBL" id="JAJGCB010000028">
    <property type="protein sequence ID" value="KAJ8987124.1"/>
    <property type="molecule type" value="Genomic_DNA"/>
</dbReference>
<protein>
    <submittedName>
        <fullName evidence="2">Uncharacterized protein</fullName>
    </submittedName>
</protein>
<dbReference type="Proteomes" id="UP001161757">
    <property type="component" value="Unassembled WGS sequence"/>
</dbReference>
<gene>
    <name evidence="2" type="ORF">HRR80_008867</name>
</gene>
<evidence type="ECO:0000313" key="3">
    <source>
        <dbReference type="Proteomes" id="UP001161757"/>
    </source>
</evidence>
<evidence type="ECO:0000313" key="2">
    <source>
        <dbReference type="EMBL" id="KAJ8987124.1"/>
    </source>
</evidence>
<accession>A0AAN6EL43</accession>
<reference evidence="2" key="1">
    <citation type="submission" date="2023-01" db="EMBL/GenBank/DDBJ databases">
        <title>Exophiala dermititidis isolated from Cystic Fibrosis Patient.</title>
        <authorList>
            <person name="Kurbessoian T."/>
            <person name="Crocker A."/>
            <person name="Murante D."/>
            <person name="Hogan D.A."/>
            <person name="Stajich J.E."/>
        </authorList>
    </citation>
    <scope>NUCLEOTIDE SEQUENCE</scope>
    <source>
        <strain evidence="2">Ex8</strain>
    </source>
</reference>
<feature type="compositionally biased region" description="Low complexity" evidence="1">
    <location>
        <begin position="27"/>
        <end position="59"/>
    </location>
</feature>